<keyword evidence="3" id="KW-1185">Reference proteome</keyword>
<organism evidence="2 3">
    <name type="scientific">Myroides profundi</name>
    <dbReference type="NCBI Taxonomy" id="480520"/>
    <lineage>
        <taxon>Bacteria</taxon>
        <taxon>Pseudomonadati</taxon>
        <taxon>Bacteroidota</taxon>
        <taxon>Flavobacteriia</taxon>
        <taxon>Flavobacteriales</taxon>
        <taxon>Flavobacteriaceae</taxon>
        <taxon>Myroides</taxon>
    </lineage>
</organism>
<name>A0AAJ5BFI5_MYRPR</name>
<sequence>NVGYDKDKNQFFYLKDGKVNYIDWSDLDTVNVKFSFDDAKANLVITDSKGGVVSISTDELGETIAKNSVFVTNLTENSEFITKLVENKEFITEITNNQEFIENIINKLEGEYGNVVYDETTKEFTYIKRDGSAGVIDWSVAVKSVETETTLIAEKDASDKLTGKYTYTNEKNVVTQIDVVQSVIDNSKTIFEDNSVIKEIINQIEKEAAPGTVTVVEKDGDFIFTWKDTSGTEHKKGLVELIKENSTVASLVLKDTGNANDVKAGFVFNSGANNTADVVFAETLTELEKGYKTHNVNGEDIDLKEYYFIDETRNRDDVIIKVSETIIDEFDKLVKFDKVKNTLNEFISNVSGDVSVVKVGDDIVIKDNKSKVEVNLTNQIKDKETKTTLEAVKYDMYVYMVEVNGEYLEEHTDVKREGQTALREYQATKYVYTNELGIEKEIKGSELFGATGSGSGSLETLTSLSFDAKYGEDLNAGQAGRPALIYKDEEKNISPIFIDQMFQSSETLTSLEAKADTRELIYIDEQKNKHFISYDVLVQEPWYTGQDQQATKNDQDIYTMGWVGIGYKEKSGAPNEKLRVNGSITATNSYYADYVFESYFDGYSSLKYDYKFNDLNTVDSYIKSNRHLPGITPISDLEKTETGYSFNVSELSIQLLEKTEELFLHVIDQQKELNAKDSEIKDLKKDVNDLTKRLEALEALLK</sequence>
<dbReference type="EMBL" id="FOFY01000025">
    <property type="protein sequence ID" value="SER66242.1"/>
    <property type="molecule type" value="Genomic_DNA"/>
</dbReference>
<reference evidence="2 3" key="1">
    <citation type="submission" date="2016-10" db="EMBL/GenBank/DDBJ databases">
        <authorList>
            <person name="Varghese N."/>
            <person name="Submissions S."/>
        </authorList>
    </citation>
    <scope>NUCLEOTIDE SEQUENCE [LARGE SCALE GENOMIC DNA]</scope>
    <source>
        <strain evidence="3">DSM 19823 / KCTC 23066 / CCTCC M 208030 / D25</strain>
    </source>
</reference>
<accession>A0AAJ5BFI5</accession>
<dbReference type="Proteomes" id="UP000183496">
    <property type="component" value="Unassembled WGS sequence"/>
</dbReference>
<comment type="caution">
    <text evidence="2">The sequence shown here is derived from an EMBL/GenBank/DDBJ whole genome shotgun (WGS) entry which is preliminary data.</text>
</comment>
<gene>
    <name evidence="2" type="ORF">SAMN04488089_1251</name>
</gene>
<evidence type="ECO:0000256" key="1">
    <source>
        <dbReference type="SAM" id="Coils"/>
    </source>
</evidence>
<evidence type="ECO:0000313" key="3">
    <source>
        <dbReference type="Proteomes" id="UP000183496"/>
    </source>
</evidence>
<feature type="non-terminal residue" evidence="2">
    <location>
        <position position="1"/>
    </location>
</feature>
<dbReference type="AlphaFoldDB" id="A0AAJ5BFI5"/>
<keyword evidence="1" id="KW-0175">Coiled coil</keyword>
<dbReference type="RefSeq" id="WP_074761308.1">
    <property type="nucleotide sequence ID" value="NZ_FOFY01000025.1"/>
</dbReference>
<proteinExistence type="predicted"/>
<evidence type="ECO:0000313" key="2">
    <source>
        <dbReference type="EMBL" id="SER66242.1"/>
    </source>
</evidence>
<feature type="coiled-coil region" evidence="1">
    <location>
        <begin position="666"/>
        <end position="700"/>
    </location>
</feature>
<protein>
    <submittedName>
        <fullName evidence="2">Uncharacterized protein</fullName>
    </submittedName>
</protein>